<dbReference type="AlphaFoldDB" id="A0AAW5VI99"/>
<gene>
    <name evidence="2" type="ORF">ND862_00280</name>
</gene>
<evidence type="ECO:0000313" key="2">
    <source>
        <dbReference type="EMBL" id="MCW7528632.1"/>
    </source>
</evidence>
<evidence type="ECO:0000259" key="1">
    <source>
        <dbReference type="Pfam" id="PF04028"/>
    </source>
</evidence>
<dbReference type="InterPro" id="IPR007172">
    <property type="entry name" value="DUF374"/>
</dbReference>
<evidence type="ECO:0000313" key="3">
    <source>
        <dbReference type="Proteomes" id="UP001208540"/>
    </source>
</evidence>
<protein>
    <submittedName>
        <fullName evidence="2">Lysophospholipid acyltransferase family protein</fullName>
    </submittedName>
</protein>
<dbReference type="EMBL" id="JAMQPL010000001">
    <property type="protein sequence ID" value="MCW7528632.1"/>
    <property type="molecule type" value="Genomic_DNA"/>
</dbReference>
<proteinExistence type="predicted"/>
<reference evidence="2" key="1">
    <citation type="submission" date="2022-06" db="EMBL/GenBank/DDBJ databases">
        <title>Leptospira isolates from biofilms formed at urban environments.</title>
        <authorList>
            <person name="Ribeiro P.S."/>
            <person name="Sousa T."/>
            <person name="Carvalho N."/>
            <person name="Aburjaile F."/>
            <person name="Neves F."/>
            <person name="Oliveira D."/>
            <person name="Blanco L."/>
            <person name="Lima J."/>
            <person name="Costa F."/>
            <person name="Brenig B."/>
            <person name="Soares S."/>
            <person name="Ramos R."/>
            <person name="Goes-Neto A."/>
            <person name="Matiuzzi M."/>
            <person name="Azevedo V."/>
            <person name="Ristow P."/>
        </authorList>
    </citation>
    <scope>NUCLEOTIDE SEQUENCE</scope>
    <source>
        <strain evidence="2">VSF20</strain>
    </source>
</reference>
<keyword evidence="2" id="KW-0012">Acyltransferase</keyword>
<accession>A0AAW5VI99</accession>
<dbReference type="GO" id="GO:0016746">
    <property type="term" value="F:acyltransferase activity"/>
    <property type="evidence" value="ECO:0007669"/>
    <property type="project" value="UniProtKB-KW"/>
</dbReference>
<dbReference type="Pfam" id="PF04028">
    <property type="entry name" value="DUF374"/>
    <property type="match status" value="1"/>
</dbReference>
<name>A0AAW5VI99_9LEPT</name>
<dbReference type="Proteomes" id="UP001208540">
    <property type="component" value="Unassembled WGS sequence"/>
</dbReference>
<dbReference type="CDD" id="cd07983">
    <property type="entry name" value="LPLAT_DUF374-like"/>
    <property type="match status" value="1"/>
</dbReference>
<organism evidence="2 3">
    <name type="scientific">Leptospira soteropolitanensis</name>
    <dbReference type="NCBI Taxonomy" id="2950025"/>
    <lineage>
        <taxon>Bacteria</taxon>
        <taxon>Pseudomonadati</taxon>
        <taxon>Spirochaetota</taxon>
        <taxon>Spirochaetia</taxon>
        <taxon>Leptospirales</taxon>
        <taxon>Leptospiraceae</taxon>
        <taxon>Leptospira</taxon>
    </lineage>
</organism>
<keyword evidence="2" id="KW-0808">Transferase</keyword>
<feature type="domain" description="DUF374" evidence="1">
    <location>
        <begin position="85"/>
        <end position="152"/>
    </location>
</feature>
<sequence>MGDRQGPFFLIPDNKQKPYSKTKYIILSWVVHFIVRVWYLFVRNQKFIIPDESAKVIEKGSGYIIAVFHETTLSLYRHATQYLKRKKKADMVALVSQSKDGEIIHQTFARSGLRSVRGSSTRGGTGAFRNILKEMKQGAVPIFTVDGPKGPRREVKPGVIVTASLTGFPILYLHSCYDRAYTFKSWDRHFFPKFGAKLYIQYGEPFFVPKGLSESQMDEYAKKLEIAMGKNAEILESYVRGQSSDNSIDVPPKL</sequence>
<comment type="caution">
    <text evidence="2">The sequence shown here is derived from an EMBL/GenBank/DDBJ whole genome shotgun (WGS) entry which is preliminary data.</text>
</comment>